<dbReference type="GO" id="GO:0000266">
    <property type="term" value="P:mitochondrial fission"/>
    <property type="evidence" value="ECO:0007669"/>
    <property type="project" value="TreeGrafter"/>
</dbReference>
<dbReference type="InterPro" id="IPR000375">
    <property type="entry name" value="Dynamin_stalk"/>
</dbReference>
<evidence type="ECO:0000313" key="5">
    <source>
        <dbReference type="EMBL" id="KAA8571126.1"/>
    </source>
</evidence>
<dbReference type="EMBL" id="VICG01000006">
    <property type="protein sequence ID" value="KAA8571126.1"/>
    <property type="molecule type" value="Genomic_DNA"/>
</dbReference>
<dbReference type="PROSITE" id="PS51388">
    <property type="entry name" value="GED"/>
    <property type="match status" value="1"/>
</dbReference>
<dbReference type="FunFam" id="3.40.50.300:FF:001425">
    <property type="entry name" value="Dynamin GTPase, putative"/>
    <property type="match status" value="1"/>
</dbReference>
<sequence length="997" mass="109679">MVLKPFYTDALQELCSKDQLELLDSIDTLRSQGISHYVSLPQIIVCGDQSSGKSSVLEAISGVSFPIQSNLCTRFPTELILRKTTRVGVIVSIVAHQSSSDIEKLTLGAFHEKLDNLHELPTLIENAKAAMGVSSYGKAFSKHILKIEVSGPDHPHLTIVDLPGLIHSETKQQSAADVAVVKEVVRTYMSQERSIILAVVSAKNDYANQVVLSLARAADKEGTRTLGIITKPDTLLTGSGSEAMYIALAKNQNVEFRLGWHVLKNMDSEKGNFTLSDRNSEEEQYFSQGAWQALPRSILGIEALRHRLSQVLLHQIVSELPSLVKDIKIKSDACQDQLEKLASVNPSRRYLKLLQMVYTMIHFFGDALSLGYEKRIRAAVQNSNIEFAERMADHGHTYAIGESSTRAKPSRDSSPEYITKVAYIDLVEIIMQRTRGRELPGTFNPMIVVDLFRKQSTPWEKIARDHIGTVWKAAKTCMILALKHVADEATSTVLLRTIFYPALDEVLDSLHTGISELLKSHQNGHPITYNHYFTENLQKARNQRSRDACTQVVKSFFGVSTLKRPVTLDYAIDLSELVAALADFTESYMDRFACSEAMDCMQAYYKVALKRFIDDVAVEVIEEKLIYPLADIFSPRFVASMKPELVTLIAGECEENRTERHQLKVQLDILSKGLETCKHFIGVGGLVTNTPPHKSDSFFPSIGREADEIPRDSDTEYHESIILPQPIVDIGPTEGSLDTESPAFPEGFPPAVVEMPSDEGFICDSAEEFSNMCSKKNKRKLKRASLFAYLQLGFDGNDSRTMQSAKIWAFCLSDGVWKISIMINISALLPSKSFFTRPLRIYIPQLHRASLGQRVHRALGNVEAVGRVVDGQDVDRDALVRQAVAGAAVWRVPAGDGGGAADARKGGQVALHFVLGEARLETVGAVGAGDGVEGARGVVVAWVVGYLDGGDGGEEEGKKGGAAEVHVGWGGGLLVFCLVGAWVGCWGWRGVWCSGVV</sequence>
<keyword evidence="6" id="KW-1185">Reference proteome</keyword>
<dbReference type="SUPFAM" id="SSF52540">
    <property type="entry name" value="P-loop containing nucleoside triphosphate hydrolases"/>
    <property type="match status" value="1"/>
</dbReference>
<dbReference type="SMART" id="SM00053">
    <property type="entry name" value="DYNc"/>
    <property type="match status" value="1"/>
</dbReference>
<dbReference type="GO" id="GO:0005525">
    <property type="term" value="F:GTP binding"/>
    <property type="evidence" value="ECO:0007669"/>
    <property type="project" value="InterPro"/>
</dbReference>
<dbReference type="Gene3D" id="3.40.50.300">
    <property type="entry name" value="P-loop containing nucleotide triphosphate hydrolases"/>
    <property type="match status" value="1"/>
</dbReference>
<dbReference type="InterPro" id="IPR020850">
    <property type="entry name" value="GED_dom"/>
</dbReference>
<evidence type="ECO:0000259" key="3">
    <source>
        <dbReference type="PROSITE" id="PS51388"/>
    </source>
</evidence>
<dbReference type="GO" id="GO:0006897">
    <property type="term" value="P:endocytosis"/>
    <property type="evidence" value="ECO:0007669"/>
    <property type="project" value="TreeGrafter"/>
</dbReference>
<dbReference type="GO" id="GO:0016559">
    <property type="term" value="P:peroxisome fission"/>
    <property type="evidence" value="ECO:0007669"/>
    <property type="project" value="TreeGrafter"/>
</dbReference>
<evidence type="ECO:0000313" key="6">
    <source>
        <dbReference type="Proteomes" id="UP000322873"/>
    </source>
</evidence>
<dbReference type="PRINTS" id="PR00195">
    <property type="entry name" value="DYNAMIN"/>
</dbReference>
<dbReference type="Pfam" id="PF01031">
    <property type="entry name" value="Dynamin_M"/>
    <property type="match status" value="1"/>
</dbReference>
<dbReference type="Proteomes" id="UP000322873">
    <property type="component" value="Unassembled WGS sequence"/>
</dbReference>
<feature type="domain" description="Dynamin-type G" evidence="4">
    <location>
        <begin position="37"/>
        <end position="321"/>
    </location>
</feature>
<feature type="domain" description="GED" evidence="3">
    <location>
        <begin position="594"/>
        <end position="685"/>
    </location>
</feature>
<dbReference type="Pfam" id="PF00350">
    <property type="entry name" value="Dynamin_N"/>
    <property type="match status" value="1"/>
</dbReference>
<organism evidence="5 6">
    <name type="scientific">Monilinia fructicola</name>
    <name type="common">Brown rot fungus</name>
    <name type="synonym">Ciboria fructicola</name>
    <dbReference type="NCBI Taxonomy" id="38448"/>
    <lineage>
        <taxon>Eukaryota</taxon>
        <taxon>Fungi</taxon>
        <taxon>Dikarya</taxon>
        <taxon>Ascomycota</taxon>
        <taxon>Pezizomycotina</taxon>
        <taxon>Leotiomycetes</taxon>
        <taxon>Helotiales</taxon>
        <taxon>Sclerotiniaceae</taxon>
        <taxon>Monilinia</taxon>
    </lineage>
</organism>
<dbReference type="GO" id="GO:0048312">
    <property type="term" value="P:intracellular distribution of mitochondria"/>
    <property type="evidence" value="ECO:0007669"/>
    <property type="project" value="TreeGrafter"/>
</dbReference>
<dbReference type="GO" id="GO:0016020">
    <property type="term" value="C:membrane"/>
    <property type="evidence" value="ECO:0007669"/>
    <property type="project" value="TreeGrafter"/>
</dbReference>
<dbReference type="InterPro" id="IPR001401">
    <property type="entry name" value="Dynamin_GTPase"/>
</dbReference>
<keyword evidence="2" id="KW-0342">GTP-binding</keyword>
<dbReference type="InterPro" id="IPR022812">
    <property type="entry name" value="Dynamin"/>
</dbReference>
<comment type="caution">
    <text evidence="5">The sequence shown here is derived from an EMBL/GenBank/DDBJ whole genome shotgun (WGS) entry which is preliminary data.</text>
</comment>
<accession>A0A5M9JTE8</accession>
<dbReference type="GO" id="GO:0005739">
    <property type="term" value="C:mitochondrion"/>
    <property type="evidence" value="ECO:0007669"/>
    <property type="project" value="TreeGrafter"/>
</dbReference>
<dbReference type="VEuPathDB" id="FungiDB:MFRU_028g01260"/>
<dbReference type="GO" id="GO:0008017">
    <property type="term" value="F:microtubule binding"/>
    <property type="evidence" value="ECO:0007669"/>
    <property type="project" value="TreeGrafter"/>
</dbReference>
<gene>
    <name evidence="5" type="ORF">EYC84_000471</name>
</gene>
<name>A0A5M9JTE8_MONFR</name>
<evidence type="ECO:0008006" key="7">
    <source>
        <dbReference type="Google" id="ProtNLM"/>
    </source>
</evidence>
<protein>
    <recommendedName>
        <fullName evidence="7">GED domain-containing protein</fullName>
    </recommendedName>
</protein>
<dbReference type="InterPro" id="IPR027417">
    <property type="entry name" value="P-loop_NTPase"/>
</dbReference>
<dbReference type="GO" id="GO:0005874">
    <property type="term" value="C:microtubule"/>
    <property type="evidence" value="ECO:0007669"/>
    <property type="project" value="TreeGrafter"/>
</dbReference>
<dbReference type="InterPro" id="IPR030381">
    <property type="entry name" value="G_DYNAMIN_dom"/>
</dbReference>
<dbReference type="AlphaFoldDB" id="A0A5M9JTE8"/>
<evidence type="ECO:0000259" key="4">
    <source>
        <dbReference type="PROSITE" id="PS51718"/>
    </source>
</evidence>
<dbReference type="GO" id="GO:0003924">
    <property type="term" value="F:GTPase activity"/>
    <property type="evidence" value="ECO:0007669"/>
    <property type="project" value="InterPro"/>
</dbReference>
<dbReference type="CDD" id="cd08771">
    <property type="entry name" value="DLP_1"/>
    <property type="match status" value="1"/>
</dbReference>
<dbReference type="PANTHER" id="PTHR11566:SF21">
    <property type="entry name" value="DYNAMIN RELATED PROTEIN 1, ISOFORM A"/>
    <property type="match status" value="1"/>
</dbReference>
<keyword evidence="1" id="KW-0547">Nucleotide-binding</keyword>
<evidence type="ECO:0000256" key="1">
    <source>
        <dbReference type="ARBA" id="ARBA00022741"/>
    </source>
</evidence>
<dbReference type="InterPro" id="IPR045063">
    <property type="entry name" value="Dynamin_N"/>
</dbReference>
<dbReference type="PROSITE" id="PS51718">
    <property type="entry name" value="G_DYNAMIN_2"/>
    <property type="match status" value="1"/>
</dbReference>
<evidence type="ECO:0000256" key="2">
    <source>
        <dbReference type="ARBA" id="ARBA00023134"/>
    </source>
</evidence>
<proteinExistence type="predicted"/>
<dbReference type="Gene3D" id="1.20.120.1240">
    <property type="entry name" value="Dynamin, middle domain"/>
    <property type="match status" value="1"/>
</dbReference>
<reference evidence="5 6" key="1">
    <citation type="submission" date="2019-06" db="EMBL/GenBank/DDBJ databases">
        <title>Genome Sequence of the Brown Rot Fungal Pathogen Monilinia fructicola.</title>
        <authorList>
            <person name="De Miccolis Angelini R.M."/>
            <person name="Landi L."/>
            <person name="Abate D."/>
            <person name="Pollastro S."/>
            <person name="Romanazzi G."/>
            <person name="Faretra F."/>
        </authorList>
    </citation>
    <scope>NUCLEOTIDE SEQUENCE [LARGE SCALE GENOMIC DNA]</scope>
    <source>
        <strain evidence="5 6">Mfrc123</strain>
    </source>
</reference>
<dbReference type="PANTHER" id="PTHR11566">
    <property type="entry name" value="DYNAMIN"/>
    <property type="match status" value="1"/>
</dbReference>